<accession>A0ABT7AZF7</accession>
<name>A0ABT7AZF7_9CYAN</name>
<dbReference type="EMBL" id="JAQOSP010000128">
    <property type="protein sequence ID" value="MDJ1171799.1"/>
    <property type="molecule type" value="Genomic_DNA"/>
</dbReference>
<dbReference type="InterPro" id="IPR050490">
    <property type="entry name" value="Bact_solute-bd_prot1"/>
</dbReference>
<sequence length="484" mass="54164">MKRRDVLRWGTSAALGWSATSALNACRRFSPSSSAQLSLEATRGSQSASVVGTDAYHFFKEVGKRFSGTTLRLVIEDVPGVRVAQELTQAEFTPLTGIDVQWDLLPLHRVLGRIEQDIAREAGTYDIMYWDQAWIGRFLEVGVNPKELLENSNLRYPNYNFEDFFPSLVAHVSSYQGQLAAIPYDIPIFIMFYRPDILEEWGLSVPTTMADYLGTMQAITQAKAPQVYGTVGQWKLEHYSLFCNMTAWLWAHGGSTYYANGEPAINDDRAIAALEYMLAQRQYAPPEAITWDWDGEGEAFRQGRAALFISWGERFPWFEGSFGSQISGRVAVAPCPQEIALRPPSQCGFGEVPGISNQGGSSLALSRYSKNRDAAWVFLQWLTSADILTRIAILAKTNSTRRSTYNDPRLKVGFGDNPEVSNYFNVTLDAIENRMGTEPHHPNWVELGFDRFPVELGKLMTDQQSIKTTLNNMAEAAARATETL</sequence>
<evidence type="ECO:0000256" key="2">
    <source>
        <dbReference type="ARBA" id="ARBA00022448"/>
    </source>
</evidence>
<evidence type="ECO:0000313" key="5">
    <source>
        <dbReference type="Proteomes" id="UP001235303"/>
    </source>
</evidence>
<dbReference type="SUPFAM" id="SSF53850">
    <property type="entry name" value="Periplasmic binding protein-like II"/>
    <property type="match status" value="1"/>
</dbReference>
<keyword evidence="5" id="KW-1185">Reference proteome</keyword>
<dbReference type="PANTHER" id="PTHR43649:SF34">
    <property type="entry name" value="ABC TRANSPORTER PERIPLASMIC-BINDING PROTEIN YCJN-RELATED"/>
    <property type="match status" value="1"/>
</dbReference>
<organism evidence="4 5">
    <name type="scientific">Roseofilum acuticapitatum BLCC-M154</name>
    <dbReference type="NCBI Taxonomy" id="3022444"/>
    <lineage>
        <taxon>Bacteria</taxon>
        <taxon>Bacillati</taxon>
        <taxon>Cyanobacteriota</taxon>
        <taxon>Cyanophyceae</taxon>
        <taxon>Desertifilales</taxon>
        <taxon>Desertifilaceae</taxon>
        <taxon>Roseofilum</taxon>
        <taxon>Roseofilum acuticapitatum</taxon>
    </lineage>
</organism>
<dbReference type="RefSeq" id="WP_283755553.1">
    <property type="nucleotide sequence ID" value="NZ_JAQOSP010000128.1"/>
</dbReference>
<protein>
    <submittedName>
        <fullName evidence="4">Extracellular solute-binding protein</fullName>
    </submittedName>
</protein>
<evidence type="ECO:0000313" key="4">
    <source>
        <dbReference type="EMBL" id="MDJ1171799.1"/>
    </source>
</evidence>
<evidence type="ECO:0000256" key="1">
    <source>
        <dbReference type="ARBA" id="ARBA00008520"/>
    </source>
</evidence>
<dbReference type="Pfam" id="PF01547">
    <property type="entry name" value="SBP_bac_1"/>
    <property type="match status" value="1"/>
</dbReference>
<comment type="caution">
    <text evidence="4">The sequence shown here is derived from an EMBL/GenBank/DDBJ whole genome shotgun (WGS) entry which is preliminary data.</text>
</comment>
<evidence type="ECO:0000256" key="3">
    <source>
        <dbReference type="ARBA" id="ARBA00022729"/>
    </source>
</evidence>
<dbReference type="Gene3D" id="3.40.190.10">
    <property type="entry name" value="Periplasmic binding protein-like II"/>
    <property type="match status" value="2"/>
</dbReference>
<dbReference type="InterPro" id="IPR006059">
    <property type="entry name" value="SBP"/>
</dbReference>
<proteinExistence type="inferred from homology"/>
<reference evidence="4 5" key="1">
    <citation type="submission" date="2023-01" db="EMBL/GenBank/DDBJ databases">
        <title>Novel diversity within Roseofilum (Cyanobacteria; Desertifilaceae) from marine benthic mats with descriptions of four novel species.</title>
        <authorList>
            <person name="Wang Y."/>
            <person name="Berthold D.E."/>
            <person name="Hu J."/>
            <person name="Lefler F.W."/>
            <person name="Laughinghouse H.D. IV."/>
        </authorList>
    </citation>
    <scope>NUCLEOTIDE SEQUENCE [LARGE SCALE GENOMIC DNA]</scope>
    <source>
        <strain evidence="4 5">BLCC-M154</strain>
    </source>
</reference>
<gene>
    <name evidence="4" type="ORF">PMG71_20425</name>
</gene>
<dbReference type="PANTHER" id="PTHR43649">
    <property type="entry name" value="ARABINOSE-BINDING PROTEIN-RELATED"/>
    <property type="match status" value="1"/>
</dbReference>
<comment type="similarity">
    <text evidence="1">Belongs to the bacterial solute-binding protein 1 family.</text>
</comment>
<keyword evidence="2" id="KW-0813">Transport</keyword>
<keyword evidence="3" id="KW-0732">Signal</keyword>
<dbReference type="Proteomes" id="UP001235303">
    <property type="component" value="Unassembled WGS sequence"/>
</dbReference>